<dbReference type="Proteomes" id="UP001162162">
    <property type="component" value="Unassembled WGS sequence"/>
</dbReference>
<keyword evidence="2" id="KW-1185">Reference proteome</keyword>
<dbReference type="EMBL" id="JAPWTK010000041">
    <property type="protein sequence ID" value="KAJ8954988.1"/>
    <property type="molecule type" value="Genomic_DNA"/>
</dbReference>
<organism evidence="1 2">
    <name type="scientific">Aromia moschata</name>
    <dbReference type="NCBI Taxonomy" id="1265417"/>
    <lineage>
        <taxon>Eukaryota</taxon>
        <taxon>Metazoa</taxon>
        <taxon>Ecdysozoa</taxon>
        <taxon>Arthropoda</taxon>
        <taxon>Hexapoda</taxon>
        <taxon>Insecta</taxon>
        <taxon>Pterygota</taxon>
        <taxon>Neoptera</taxon>
        <taxon>Endopterygota</taxon>
        <taxon>Coleoptera</taxon>
        <taxon>Polyphaga</taxon>
        <taxon>Cucujiformia</taxon>
        <taxon>Chrysomeloidea</taxon>
        <taxon>Cerambycidae</taxon>
        <taxon>Cerambycinae</taxon>
        <taxon>Callichromatini</taxon>
        <taxon>Aromia</taxon>
    </lineage>
</organism>
<accession>A0AAV8YU03</accession>
<name>A0AAV8YU03_9CUCU</name>
<comment type="caution">
    <text evidence="1">The sequence shown here is derived from an EMBL/GenBank/DDBJ whole genome shotgun (WGS) entry which is preliminary data.</text>
</comment>
<evidence type="ECO:0000313" key="1">
    <source>
        <dbReference type="EMBL" id="KAJ8954988.1"/>
    </source>
</evidence>
<gene>
    <name evidence="1" type="ORF">NQ318_000419</name>
</gene>
<protein>
    <submittedName>
        <fullName evidence="1">Uncharacterized protein</fullName>
    </submittedName>
</protein>
<proteinExistence type="predicted"/>
<dbReference type="AlphaFoldDB" id="A0AAV8YU03"/>
<reference evidence="1" key="1">
    <citation type="journal article" date="2023" name="Insect Mol. Biol.">
        <title>Genome sequencing provides insights into the evolution of gene families encoding plant cell wall-degrading enzymes in longhorned beetles.</title>
        <authorList>
            <person name="Shin N.R."/>
            <person name="Okamura Y."/>
            <person name="Kirsch R."/>
            <person name="Pauchet Y."/>
        </authorList>
    </citation>
    <scope>NUCLEOTIDE SEQUENCE</scope>
    <source>
        <strain evidence="1">AMC_N1</strain>
    </source>
</reference>
<sequence>KYEVWLLNNRTDAATSALRACRLNRTVSADTFPTLSLLDKSVVRSFNMRKVCAKTVPKLLTPEQNESRMNICADILNNVDTDPGLLDTVITCDDKIRKCGSG</sequence>
<feature type="non-terminal residue" evidence="1">
    <location>
        <position position="1"/>
    </location>
</feature>
<evidence type="ECO:0000313" key="2">
    <source>
        <dbReference type="Proteomes" id="UP001162162"/>
    </source>
</evidence>